<proteinExistence type="predicted"/>
<organism evidence="1 2">
    <name type="scientific">Chamaesiphon polymorphus CCALA 037</name>
    <dbReference type="NCBI Taxonomy" id="2107692"/>
    <lineage>
        <taxon>Bacteria</taxon>
        <taxon>Bacillati</taxon>
        <taxon>Cyanobacteriota</taxon>
        <taxon>Cyanophyceae</taxon>
        <taxon>Gomontiellales</taxon>
        <taxon>Chamaesiphonaceae</taxon>
        <taxon>Chamaesiphon</taxon>
    </lineage>
</organism>
<evidence type="ECO:0000313" key="2">
    <source>
        <dbReference type="Proteomes" id="UP000238937"/>
    </source>
</evidence>
<name>A0A2T1GNL7_9CYAN</name>
<keyword evidence="2" id="KW-1185">Reference proteome</keyword>
<evidence type="ECO:0000313" key="1">
    <source>
        <dbReference type="EMBL" id="PSB59528.1"/>
    </source>
</evidence>
<dbReference type="RefSeq" id="WP_106299383.1">
    <property type="nucleotide sequence ID" value="NZ_PVWO01000004.1"/>
</dbReference>
<dbReference type="OrthoDB" id="9844611at2"/>
<reference evidence="1 2" key="1">
    <citation type="submission" date="2018-03" db="EMBL/GenBank/DDBJ databases">
        <title>The ancient ancestry and fast evolution of plastids.</title>
        <authorList>
            <person name="Moore K.R."/>
            <person name="Magnabosco C."/>
            <person name="Momper L."/>
            <person name="Gold D.A."/>
            <person name="Bosak T."/>
            <person name="Fournier G.P."/>
        </authorList>
    </citation>
    <scope>NUCLEOTIDE SEQUENCE [LARGE SCALE GENOMIC DNA]</scope>
    <source>
        <strain evidence="1 2">CCALA 037</strain>
    </source>
</reference>
<sequence length="91" mass="10503">MINRQAVLEYLTKHPNHSTWQMRLHFLQAIRQRDCQSQISIGSIANQLNYILRDLEAIGTLPSCSESSCLDRDGLQRESQLERYAELNIGD</sequence>
<dbReference type="EMBL" id="PVWO01000004">
    <property type="protein sequence ID" value="PSB59528.1"/>
    <property type="molecule type" value="Genomic_DNA"/>
</dbReference>
<accession>A0A2T1GNL7</accession>
<dbReference type="AlphaFoldDB" id="A0A2T1GNL7"/>
<dbReference type="Proteomes" id="UP000238937">
    <property type="component" value="Unassembled WGS sequence"/>
</dbReference>
<gene>
    <name evidence="1" type="ORF">C7B77_00610</name>
</gene>
<comment type="caution">
    <text evidence="1">The sequence shown here is derived from an EMBL/GenBank/DDBJ whole genome shotgun (WGS) entry which is preliminary data.</text>
</comment>
<evidence type="ECO:0008006" key="3">
    <source>
        <dbReference type="Google" id="ProtNLM"/>
    </source>
</evidence>
<protein>
    <recommendedName>
        <fullName evidence="3">Transcriptional regulator</fullName>
    </recommendedName>
</protein>